<proteinExistence type="predicted"/>
<name>A0ABW4RLK5_9BACL</name>
<gene>
    <name evidence="1" type="ORF">ACFSC9_17015</name>
</gene>
<reference evidence="2" key="1">
    <citation type="journal article" date="2019" name="Int. J. Syst. Evol. Microbiol.">
        <title>The Global Catalogue of Microorganisms (GCM) 10K type strain sequencing project: providing services to taxonomists for standard genome sequencing and annotation.</title>
        <authorList>
            <consortium name="The Broad Institute Genomics Platform"/>
            <consortium name="The Broad Institute Genome Sequencing Center for Infectious Disease"/>
            <person name="Wu L."/>
            <person name="Ma J."/>
        </authorList>
    </citation>
    <scope>NUCLEOTIDE SEQUENCE [LARGE SCALE GENOMIC DNA]</scope>
    <source>
        <strain evidence="2">CCUG 54950</strain>
    </source>
</reference>
<protein>
    <submittedName>
        <fullName evidence="1">Tautomerase family protein</fullName>
    </submittedName>
</protein>
<evidence type="ECO:0000313" key="2">
    <source>
        <dbReference type="Proteomes" id="UP001597233"/>
    </source>
</evidence>
<organism evidence="1 2">
    <name type="scientific">Paenibacillus wenxiniae</name>
    <dbReference type="NCBI Taxonomy" id="1636843"/>
    <lineage>
        <taxon>Bacteria</taxon>
        <taxon>Bacillati</taxon>
        <taxon>Bacillota</taxon>
        <taxon>Bacilli</taxon>
        <taxon>Bacillales</taxon>
        <taxon>Paenibacillaceae</taxon>
        <taxon>Paenibacillus</taxon>
    </lineage>
</organism>
<dbReference type="InterPro" id="IPR037479">
    <property type="entry name" value="Tauto_MSAD"/>
</dbReference>
<dbReference type="InterPro" id="IPR014347">
    <property type="entry name" value="Tautomerase/MIF_sf"/>
</dbReference>
<accession>A0ABW4RLK5</accession>
<dbReference type="PANTHER" id="PTHR38460">
    <property type="entry name" value="TAUTOMERASE YOLI-RELATED"/>
    <property type="match status" value="1"/>
</dbReference>
<dbReference type="SUPFAM" id="SSF55331">
    <property type="entry name" value="Tautomerase/MIF"/>
    <property type="match status" value="1"/>
</dbReference>
<dbReference type="Proteomes" id="UP001597233">
    <property type="component" value="Unassembled WGS sequence"/>
</dbReference>
<dbReference type="Gene3D" id="3.30.429.10">
    <property type="entry name" value="Macrophage Migration Inhibitory Factor"/>
    <property type="match status" value="1"/>
</dbReference>
<evidence type="ECO:0000313" key="1">
    <source>
        <dbReference type="EMBL" id="MFD1887196.1"/>
    </source>
</evidence>
<sequence length="127" mass="14680">MPLTRISMLKGRHTDTKEQIKSLVASTIVEQLNVPANDRFIMLDEYEADHFHYDPTCLDIARTDDLLIIQITLNAGRPTEVKKQFYEALAEQLHGQLQLRKEDIFINLIEVTRDNWSYGNGFAQFAL</sequence>
<dbReference type="EMBL" id="JBHUEH010000023">
    <property type="protein sequence ID" value="MFD1887196.1"/>
    <property type="molecule type" value="Genomic_DNA"/>
</dbReference>
<dbReference type="Pfam" id="PF14552">
    <property type="entry name" value="Tautomerase_2"/>
    <property type="match status" value="1"/>
</dbReference>
<keyword evidence="2" id="KW-1185">Reference proteome</keyword>
<comment type="caution">
    <text evidence="1">The sequence shown here is derived from an EMBL/GenBank/DDBJ whole genome shotgun (WGS) entry which is preliminary data.</text>
</comment>
<dbReference type="RefSeq" id="WP_347325310.1">
    <property type="nucleotide sequence ID" value="NZ_JBCGUH010000005.1"/>
</dbReference>
<dbReference type="PANTHER" id="PTHR38460:SF1">
    <property type="entry name" value="TAUTOMERASE YOLI-RELATED"/>
    <property type="match status" value="1"/>
</dbReference>